<keyword evidence="2" id="KW-1185">Reference proteome</keyword>
<evidence type="ECO:0000313" key="1">
    <source>
        <dbReference type="EMBL" id="MBD2185807.1"/>
    </source>
</evidence>
<comment type="caution">
    <text evidence="1">The sequence shown here is derived from an EMBL/GenBank/DDBJ whole genome shotgun (WGS) entry which is preliminary data.</text>
</comment>
<proteinExistence type="predicted"/>
<dbReference type="EMBL" id="JACJPW010000144">
    <property type="protein sequence ID" value="MBD2185807.1"/>
    <property type="molecule type" value="Genomic_DNA"/>
</dbReference>
<dbReference type="AlphaFoldDB" id="A0A926VKW7"/>
<dbReference type="RefSeq" id="WP_190474468.1">
    <property type="nucleotide sequence ID" value="NZ_JACJPW010000144.1"/>
</dbReference>
<organism evidence="1 2">
    <name type="scientific">Aerosakkonema funiforme FACHB-1375</name>
    <dbReference type="NCBI Taxonomy" id="2949571"/>
    <lineage>
        <taxon>Bacteria</taxon>
        <taxon>Bacillati</taxon>
        <taxon>Cyanobacteriota</taxon>
        <taxon>Cyanophyceae</taxon>
        <taxon>Oscillatoriophycideae</taxon>
        <taxon>Aerosakkonematales</taxon>
        <taxon>Aerosakkonemataceae</taxon>
        <taxon>Aerosakkonema</taxon>
    </lineage>
</organism>
<reference evidence="1" key="1">
    <citation type="journal article" date="2015" name="ISME J.">
        <title>Draft Genome Sequence of Streptomyces incarnatus NRRL8089, which Produces the Nucleoside Antibiotic Sinefungin.</title>
        <authorList>
            <person name="Oshima K."/>
            <person name="Hattori M."/>
            <person name="Shimizu H."/>
            <person name="Fukuda K."/>
            <person name="Nemoto M."/>
            <person name="Inagaki K."/>
            <person name="Tamura T."/>
        </authorList>
    </citation>
    <scope>NUCLEOTIDE SEQUENCE</scope>
    <source>
        <strain evidence="1">FACHB-1375</strain>
    </source>
</reference>
<name>A0A926VKW7_9CYAN</name>
<protein>
    <submittedName>
        <fullName evidence="1">Mobilization protein MobD-like protein</fullName>
    </submittedName>
</protein>
<dbReference type="Proteomes" id="UP000641646">
    <property type="component" value="Unassembled WGS sequence"/>
</dbReference>
<accession>A0A926VKW7</accession>
<reference evidence="1" key="2">
    <citation type="submission" date="2020-08" db="EMBL/GenBank/DDBJ databases">
        <authorList>
            <person name="Chen M."/>
            <person name="Teng W."/>
            <person name="Zhao L."/>
            <person name="Hu C."/>
            <person name="Zhou Y."/>
            <person name="Han B."/>
            <person name="Song L."/>
            <person name="Shu W."/>
        </authorList>
    </citation>
    <scope>NUCLEOTIDE SEQUENCE</scope>
    <source>
        <strain evidence="1">FACHB-1375</strain>
    </source>
</reference>
<evidence type="ECO:0000313" key="2">
    <source>
        <dbReference type="Proteomes" id="UP000641646"/>
    </source>
</evidence>
<gene>
    <name evidence="1" type="ORF">H6G03_32885</name>
</gene>
<sequence length="260" mass="29798">MPNRIHLVDGEKGGIGKSMFTCVLVEYNQKYDLLYTLIDGDFKNADVQQRYPEHEAQVVALVEDEENFFDIDIIFETALETPVIVNLPARAYGIINKWIDEAGLVSPDFLEKSGVDICKWFLCSGTPDSIKMFMDSFNCFEGQLKHVLVRNFGVCKDWSHMQGHDDILQLINKHQIPVIDFPKLSAKERKFIETKRLSFSQAMNHPDFYLISQQRLHTFLEESYSLIENVGLFNDAPNRLIQPNINTTPPLAKQPDKTVA</sequence>